<evidence type="ECO:0000313" key="4">
    <source>
        <dbReference type="Proteomes" id="UP000311382"/>
    </source>
</evidence>
<comment type="caution">
    <text evidence="3">The sequence shown here is derived from an EMBL/GenBank/DDBJ whole genome shotgun (WGS) entry which is preliminary data.</text>
</comment>
<dbReference type="OrthoDB" id="2532393at2759"/>
<organism evidence="3 4">
    <name type="scientific">Rhodotorula diobovata</name>
    <dbReference type="NCBI Taxonomy" id="5288"/>
    <lineage>
        <taxon>Eukaryota</taxon>
        <taxon>Fungi</taxon>
        <taxon>Dikarya</taxon>
        <taxon>Basidiomycota</taxon>
        <taxon>Pucciniomycotina</taxon>
        <taxon>Microbotryomycetes</taxon>
        <taxon>Sporidiobolales</taxon>
        <taxon>Sporidiobolaceae</taxon>
        <taxon>Rhodotorula</taxon>
    </lineage>
</organism>
<dbReference type="STRING" id="5288.A0A5C5FL01"/>
<evidence type="ECO:0000256" key="2">
    <source>
        <dbReference type="SAM" id="Phobius"/>
    </source>
</evidence>
<gene>
    <name evidence="3" type="ORF">DMC30DRAFT_449775</name>
</gene>
<feature type="compositionally biased region" description="Low complexity" evidence="1">
    <location>
        <begin position="88"/>
        <end position="100"/>
    </location>
</feature>
<reference evidence="3 4" key="1">
    <citation type="submission" date="2019-03" db="EMBL/GenBank/DDBJ databases">
        <title>Rhodosporidium diobovatum UCD-FST 08-225 genome sequencing, assembly, and annotation.</title>
        <authorList>
            <person name="Fakankun I.U."/>
            <person name="Fristensky B."/>
            <person name="Levin D.B."/>
        </authorList>
    </citation>
    <scope>NUCLEOTIDE SEQUENCE [LARGE SCALE GENOMIC DNA]</scope>
    <source>
        <strain evidence="3 4">UCD-FST 08-225</strain>
    </source>
</reference>
<evidence type="ECO:0000256" key="1">
    <source>
        <dbReference type="SAM" id="MobiDB-lite"/>
    </source>
</evidence>
<dbReference type="Proteomes" id="UP000311382">
    <property type="component" value="Unassembled WGS sequence"/>
</dbReference>
<dbReference type="AlphaFoldDB" id="A0A5C5FL01"/>
<proteinExistence type="predicted"/>
<accession>A0A5C5FL01</accession>
<keyword evidence="2" id="KW-0472">Membrane</keyword>
<feature type="transmembrane region" description="Helical" evidence="2">
    <location>
        <begin position="66"/>
        <end position="85"/>
    </location>
</feature>
<keyword evidence="2" id="KW-0812">Transmembrane</keyword>
<feature type="region of interest" description="Disordered" evidence="1">
    <location>
        <begin position="88"/>
        <end position="110"/>
    </location>
</feature>
<keyword evidence="2" id="KW-1133">Transmembrane helix</keyword>
<keyword evidence="4" id="KW-1185">Reference proteome</keyword>
<dbReference type="SUPFAM" id="SSF52266">
    <property type="entry name" value="SGNH hydrolase"/>
    <property type="match status" value="1"/>
</dbReference>
<dbReference type="EMBL" id="SOZI01000208">
    <property type="protein sequence ID" value="TNY17395.1"/>
    <property type="molecule type" value="Genomic_DNA"/>
</dbReference>
<sequence length="905" mass="99966">MKGRHSATSVPLRQTAYQPLAQTPTYSPASLLRAEDEFSDEQVHEKRPRVIGGAWSRSRLRAVARFWFWLVLLAVLSLFALHRSLGSSAQRASPSPSSSPTEHDGFLNRLGLVDPPQHDDRLTSLVESRLNATAPLTPYRLLLGTVQRSEGAALVEWVLHHIALGVDHFVVYDASDPTDAAAAETRDRVLPLVELGWVTLVPIGGRPDTVFEGATRRFRSEWAAPKTGPIRARWSAFLDVNEVIVQLDEARPLPEMLDDGFSLVEGVELPRVWVTGSPDTPTSSRAGVIETHTALVSLENQDSFLTPRIISYTTDSSNEREHIVVDSSGDQSRTHRAGAAPREVAERYPLHLRRYVRPAKECRLSSEKQTVSDPALGALDQRACNARGAQGVEEDASLVPRGAQLSALVRRLEERWPLFDQSDFRLSVLPSSSSSSRRVPLPRDRRVTAGATLVVDSERSDVGHLEVLLSTGDTKRYLPVTYRSDGGAAFTLPPATSAELLAGAGTATLNITRQYVSSPSPEMDPLSPCPIMSHLKNQPTRAQLLALRDGECKGVDEASSFELAVKTWPHSRWRGENVLSQALQLSPSVDNPPAPDQAFESLAEGHWARHSLQSLVAAGDSEEDQQTRLYTPAACPRPFSAAYWDAPCGTDERLEREGVLRWVPDGASSYLDVSLRKSELRSCLHADATVPAERRRILVIGDSVASHTFMGLQCLSQHLGIADSKQHVRFHSLQYEALDLAAGSMTRNVWDRFLAWEWDDRVDRAKSYPHVVVLNIGLWSAQYTRAEDYAAGLRDALEHLTALAYPDNPDGPRILWRETTPAFNPKSADPLWQINPRVRLFNSLAAREVAAARAEGSSIDVLEAYNMVSARGDSARDAVHLCPVVHGDLVETLMHRICRDKLLER</sequence>
<dbReference type="InterPro" id="IPR036514">
    <property type="entry name" value="SGNH_hydro_sf"/>
</dbReference>
<protein>
    <submittedName>
        <fullName evidence="3">Uncharacterized protein</fullName>
    </submittedName>
</protein>
<dbReference type="Gene3D" id="3.40.50.1110">
    <property type="entry name" value="SGNH hydrolase"/>
    <property type="match status" value="1"/>
</dbReference>
<evidence type="ECO:0000313" key="3">
    <source>
        <dbReference type="EMBL" id="TNY17395.1"/>
    </source>
</evidence>
<name>A0A5C5FL01_9BASI</name>